<keyword evidence="6" id="KW-1185">Reference proteome</keyword>
<feature type="chain" id="PRO_5039393847" evidence="3">
    <location>
        <begin position="34"/>
        <end position="561"/>
    </location>
</feature>
<accession>A0A9E6SUM6</accession>
<keyword evidence="2" id="KW-1133">Transmembrane helix</keyword>
<feature type="compositionally biased region" description="Polar residues" evidence="1">
    <location>
        <begin position="437"/>
        <end position="448"/>
    </location>
</feature>
<dbReference type="Proteomes" id="UP000636394">
    <property type="component" value="Unassembled WGS sequence"/>
</dbReference>
<dbReference type="EMBL" id="CP072829">
    <property type="protein sequence ID" value="QTU84653.1"/>
    <property type="molecule type" value="Genomic_DNA"/>
</dbReference>
<evidence type="ECO:0000313" key="6">
    <source>
        <dbReference type="Proteomes" id="UP000636394"/>
    </source>
</evidence>
<dbReference type="EMBL" id="WPCR01000001">
    <property type="protein sequence ID" value="NHM13262.1"/>
    <property type="molecule type" value="Genomic_DNA"/>
</dbReference>
<evidence type="ECO:0000313" key="5">
    <source>
        <dbReference type="EMBL" id="QTU84653.1"/>
    </source>
</evidence>
<evidence type="ECO:0000256" key="3">
    <source>
        <dbReference type="SAM" id="SignalP"/>
    </source>
</evidence>
<organism evidence="5 7">
    <name type="scientific">Xiamenia xianingshaonis</name>
    <dbReference type="NCBI Taxonomy" id="2682776"/>
    <lineage>
        <taxon>Bacteria</taxon>
        <taxon>Bacillati</taxon>
        <taxon>Actinomycetota</taxon>
        <taxon>Coriobacteriia</taxon>
        <taxon>Eggerthellales</taxon>
        <taxon>Eggerthellaceae</taxon>
        <taxon>Xiamenia</taxon>
    </lineage>
</organism>
<dbReference type="CDD" id="cd00688">
    <property type="entry name" value="ISOPREN_C2_like"/>
    <property type="match status" value="1"/>
</dbReference>
<dbReference type="RefSeq" id="WP_166338031.1">
    <property type="nucleotide sequence ID" value="NZ_CP072829.1"/>
</dbReference>
<dbReference type="SUPFAM" id="SSF48239">
    <property type="entry name" value="Terpenoid cyclases/Protein prenyltransferases"/>
    <property type="match status" value="1"/>
</dbReference>
<evidence type="ECO:0000256" key="2">
    <source>
        <dbReference type="SAM" id="Phobius"/>
    </source>
</evidence>
<keyword evidence="2" id="KW-0472">Membrane</keyword>
<dbReference type="KEGG" id="ebz:J7S26_01615"/>
<dbReference type="AlphaFoldDB" id="A0A9E6SUM6"/>
<evidence type="ECO:0000256" key="1">
    <source>
        <dbReference type="SAM" id="MobiDB-lite"/>
    </source>
</evidence>
<gene>
    <name evidence="4" type="ORF">GMI68_00485</name>
    <name evidence="5" type="ORF">J7S26_01615</name>
</gene>
<protein>
    <submittedName>
        <fullName evidence="5">Terpene cyclase/mutase family protein</fullName>
    </submittedName>
</protein>
<keyword evidence="3" id="KW-0732">Signal</keyword>
<evidence type="ECO:0000313" key="4">
    <source>
        <dbReference type="EMBL" id="NHM13262.1"/>
    </source>
</evidence>
<feature type="region of interest" description="Disordered" evidence="1">
    <location>
        <begin position="45"/>
        <end position="100"/>
    </location>
</feature>
<dbReference type="PROSITE" id="PS51257">
    <property type="entry name" value="PROKAR_LIPOPROTEIN"/>
    <property type="match status" value="1"/>
</dbReference>
<name>A0A9E6SUM6_9ACTN</name>
<sequence>MGAAGLKKTTGKLGRALLAVALVGACAPVRAWADEADAPCAAVAEDPAPAEATEDVAPASGDLAPSADDPAGTDEAAASLSDPVANGGASTDPNVADDPAGVETAYSAEAATAAPVSETDVFALMTSIAGQYATTSDAWACMDMAAVGLLSSESKAALVDGAASAMQMPGAANAATAFQRTIIALTAVGEDATKVPDAAAGEPYNAVAAMADAVTAASPVNVLAFTLLAYEGGYDVPPDAKLTKEQLVAALTSKQLEDGGFAYHGSASDADMTAMVVAALAPVAQDDATLQPVVDEALGALHALQHDDGGWGATGMGVQTATNANSTAMAVVALCALGMDPATTWATASGSTPLSALLAQAAPDKTSFHYDGKPNNSATEQGFRALAAYRGLKNTNEPYNIYVQAKDHDATFPPTQPENTGGAEDPSAGQGGAEQPDPSQGGTESSGSDAAHNPLHPTTSDQQPSGPDDQLQPTDEGAGASGATATTGKASAAASSLAGAQAAKVKATPLAQTDDKAFYLMAGALGLSAAALAAVAGLAGRRRLCEAASDRPCQDVEQDCK</sequence>
<dbReference type="Gene3D" id="1.50.10.20">
    <property type="match status" value="1"/>
</dbReference>
<proteinExistence type="predicted"/>
<feature type="compositionally biased region" description="Low complexity" evidence="1">
    <location>
        <begin position="45"/>
        <end position="59"/>
    </location>
</feature>
<feature type="compositionally biased region" description="Low complexity" evidence="1">
    <location>
        <begin position="477"/>
        <end position="503"/>
    </location>
</feature>
<reference evidence="4 6" key="1">
    <citation type="submission" date="2019-11" db="EMBL/GenBank/DDBJ databases">
        <title>Eggerthellaceae novel genus isolated from the rectal contents of marmort.</title>
        <authorList>
            <person name="Zhang G."/>
        </authorList>
    </citation>
    <scope>NUCLEOTIDE SEQUENCE [LARGE SCALE GENOMIC DNA]</scope>
    <source>
        <strain evidence="6">zg-886</strain>
        <strain evidence="4">Zg-886</strain>
    </source>
</reference>
<feature type="transmembrane region" description="Helical" evidence="2">
    <location>
        <begin position="517"/>
        <end position="539"/>
    </location>
</feature>
<reference evidence="5" key="2">
    <citation type="submission" date="2021-04" db="EMBL/GenBank/DDBJ databases">
        <title>Novel species in family Eggerthellaceae.</title>
        <authorList>
            <person name="Zhang G."/>
        </authorList>
    </citation>
    <scope>NUCLEOTIDE SEQUENCE</scope>
    <source>
        <strain evidence="5">Zg-886</strain>
    </source>
</reference>
<feature type="signal peptide" evidence="3">
    <location>
        <begin position="1"/>
        <end position="33"/>
    </location>
</feature>
<feature type="compositionally biased region" description="Polar residues" evidence="1">
    <location>
        <begin position="456"/>
        <end position="465"/>
    </location>
</feature>
<dbReference type="Proteomes" id="UP000671910">
    <property type="component" value="Chromosome"/>
</dbReference>
<feature type="region of interest" description="Disordered" evidence="1">
    <location>
        <begin position="409"/>
        <end position="509"/>
    </location>
</feature>
<evidence type="ECO:0000313" key="7">
    <source>
        <dbReference type="Proteomes" id="UP000671910"/>
    </source>
</evidence>
<keyword evidence="2" id="KW-0812">Transmembrane</keyword>
<dbReference type="InterPro" id="IPR008930">
    <property type="entry name" value="Terpenoid_cyclase/PrenylTrfase"/>
</dbReference>